<dbReference type="Proteomes" id="UP000037953">
    <property type="component" value="Unassembled WGS sequence"/>
</dbReference>
<dbReference type="PATRIC" id="fig|253.9.peg.1353"/>
<dbReference type="OrthoDB" id="1254493at2"/>
<dbReference type="SUPFAM" id="SSF49464">
    <property type="entry name" value="Carboxypeptidase regulatory domain-like"/>
    <property type="match status" value="1"/>
</dbReference>
<dbReference type="AlphaFoldDB" id="A0A0N0IUW2"/>
<proteinExistence type="predicted"/>
<dbReference type="EMBL" id="LJOD01000013">
    <property type="protein sequence ID" value="KPE49993.1"/>
    <property type="molecule type" value="Genomic_DNA"/>
</dbReference>
<protein>
    <recommendedName>
        <fullName evidence="3">Carboxypeptidase regulatory-like domain-containing protein</fullName>
    </recommendedName>
</protein>
<evidence type="ECO:0000313" key="2">
    <source>
        <dbReference type="Proteomes" id="UP000037953"/>
    </source>
</evidence>
<evidence type="ECO:0008006" key="3">
    <source>
        <dbReference type="Google" id="ProtNLM"/>
    </source>
</evidence>
<name>A0A0N0IUW2_CHRID</name>
<evidence type="ECO:0000313" key="1">
    <source>
        <dbReference type="EMBL" id="KPE49993.1"/>
    </source>
</evidence>
<sequence>MEFFKGKKIFLFFIFLFNTFFSQQTVTGRITDNDGESISSVMVINMSTDRKIYSDAEGIFAIEAFPNDELRFVKEGFNRGSKRVLVDGINSQLQITLIPIPKDVGEVKVVKKPTGDLAVDSRLAAREDKGEKVRQAVGLPQPVGKMRERPAEVKKVLLPILLGSLDVQGAFDLISGKARRQKRKYRYDDLQTDITWVTDRVDKNYFTDAGIPADKLSEFIEFSFAEQPLVRSYVRSRNISGALLKMEDLIPVFVERLKQRKKQG</sequence>
<dbReference type="InterPro" id="IPR008969">
    <property type="entry name" value="CarboxyPept-like_regulatory"/>
</dbReference>
<reference evidence="2" key="2">
    <citation type="submission" date="2015-09" db="EMBL/GenBank/DDBJ databases">
        <title>Draft genome sequence of a multidrug-resistant Chryseobacterium indologenes isolate from Malaysia.</title>
        <authorList>
            <person name="Yu C.Y."/>
            <person name="Ang G.Y."/>
            <person name="Chan K.-G."/>
        </authorList>
    </citation>
    <scope>NUCLEOTIDE SEQUENCE [LARGE SCALE GENOMIC DNA]</scope>
    <source>
        <strain evidence="2">CI_885</strain>
    </source>
</reference>
<organism evidence="1 2">
    <name type="scientific">Chryseobacterium indologenes</name>
    <name type="common">Flavobacterium indologenes</name>
    <dbReference type="NCBI Taxonomy" id="253"/>
    <lineage>
        <taxon>Bacteria</taxon>
        <taxon>Pseudomonadati</taxon>
        <taxon>Bacteroidota</taxon>
        <taxon>Flavobacteriia</taxon>
        <taxon>Flavobacteriales</taxon>
        <taxon>Weeksellaceae</taxon>
        <taxon>Chryseobacterium group</taxon>
        <taxon>Chryseobacterium</taxon>
    </lineage>
</organism>
<comment type="caution">
    <text evidence="1">The sequence shown here is derived from an EMBL/GenBank/DDBJ whole genome shotgun (WGS) entry which is preliminary data.</text>
</comment>
<reference evidence="1 2" key="1">
    <citation type="journal article" date="2015" name="Genom Data">
        <title>Draft genome sequence of a multidrug-resistant Chryseobacterium indologenes isolate from Malaysia.</title>
        <authorList>
            <person name="Yu C.Y."/>
            <person name="Ang G.Y."/>
            <person name="Cheng H.J."/>
            <person name="Cheong Y.M."/>
            <person name="Yin W.F."/>
            <person name="Chan K.G."/>
        </authorList>
    </citation>
    <scope>NUCLEOTIDE SEQUENCE [LARGE SCALE GENOMIC DNA]</scope>
    <source>
        <strain evidence="1 2">CI_885</strain>
    </source>
</reference>
<accession>A0A0N0IUW2</accession>
<gene>
    <name evidence="1" type="ORF">AOB46_17065</name>
</gene>